<dbReference type="Proteomes" id="UP001500368">
    <property type="component" value="Unassembled WGS sequence"/>
</dbReference>
<dbReference type="PROSITE" id="PS50977">
    <property type="entry name" value="HTH_TETR_2"/>
    <property type="match status" value="1"/>
</dbReference>
<protein>
    <submittedName>
        <fullName evidence="7">TetR/AcrR family transcriptional regulator</fullName>
    </submittedName>
</protein>
<gene>
    <name evidence="7" type="ORF">GCM10025790_13170</name>
</gene>
<reference evidence="8" key="1">
    <citation type="journal article" date="2019" name="Int. J. Syst. Evol. Microbiol.">
        <title>The Global Catalogue of Microorganisms (GCM) 10K type strain sequencing project: providing services to taxonomists for standard genome sequencing and annotation.</title>
        <authorList>
            <consortium name="The Broad Institute Genomics Platform"/>
            <consortium name="The Broad Institute Genome Sequencing Center for Infectious Disease"/>
            <person name="Wu L."/>
            <person name="Ma J."/>
        </authorList>
    </citation>
    <scope>NUCLEOTIDE SEQUENCE [LARGE SCALE GENOMIC DNA]</scope>
    <source>
        <strain evidence="8">JCM 19129</strain>
    </source>
</reference>
<dbReference type="InterPro" id="IPR009057">
    <property type="entry name" value="Homeodomain-like_sf"/>
</dbReference>
<keyword evidence="2 4" id="KW-0238">DNA-binding</keyword>
<evidence type="ECO:0000256" key="5">
    <source>
        <dbReference type="SAM" id="MobiDB-lite"/>
    </source>
</evidence>
<evidence type="ECO:0000256" key="2">
    <source>
        <dbReference type="ARBA" id="ARBA00023125"/>
    </source>
</evidence>
<dbReference type="EMBL" id="BAABLW010000007">
    <property type="protein sequence ID" value="GAA4918757.1"/>
    <property type="molecule type" value="Genomic_DNA"/>
</dbReference>
<dbReference type="SUPFAM" id="SSF46689">
    <property type="entry name" value="Homeodomain-like"/>
    <property type="match status" value="1"/>
</dbReference>
<accession>A0ABP9G218</accession>
<name>A0ABP9G218_9MICC</name>
<comment type="caution">
    <text evidence="7">The sequence shown here is derived from an EMBL/GenBank/DDBJ whole genome shotgun (WGS) entry which is preliminary data.</text>
</comment>
<sequence length="239" mass="25248">MPGSNPAHPLRQRRTHAQQRRETREALVISALNAFARDGYHAANLEGIAAEAGFSKGAVYSNFDGKSGLFLAAMDYNLETLRGEDWNPLRKADSGAVDPSAAQNADGVDAAGLVRGFGLATLEFIATAARDGDLVVALQQRMQVMIGAYERIAAQSRPASERLPVEDVARLMAALDQGMSVLALSGITNIDGALARAGLNRLVDPFEAAGESAPIRDGQAEPLADVARVQRLIGDVLGT</sequence>
<keyword evidence="3" id="KW-0804">Transcription</keyword>
<dbReference type="PANTHER" id="PTHR47506">
    <property type="entry name" value="TRANSCRIPTIONAL REGULATORY PROTEIN"/>
    <property type="match status" value="1"/>
</dbReference>
<feature type="DNA-binding region" description="H-T-H motif" evidence="4">
    <location>
        <begin position="44"/>
        <end position="63"/>
    </location>
</feature>
<dbReference type="PANTHER" id="PTHR47506:SF1">
    <property type="entry name" value="HTH-TYPE TRANSCRIPTIONAL REGULATOR YJDC"/>
    <property type="match status" value="1"/>
</dbReference>
<keyword evidence="1" id="KW-0805">Transcription regulation</keyword>
<dbReference type="PRINTS" id="PR00455">
    <property type="entry name" value="HTHTETR"/>
</dbReference>
<feature type="region of interest" description="Disordered" evidence="5">
    <location>
        <begin position="1"/>
        <end position="23"/>
    </location>
</feature>
<evidence type="ECO:0000259" key="6">
    <source>
        <dbReference type="PROSITE" id="PS50977"/>
    </source>
</evidence>
<keyword evidence="8" id="KW-1185">Reference proteome</keyword>
<evidence type="ECO:0000256" key="4">
    <source>
        <dbReference type="PROSITE-ProRule" id="PRU00335"/>
    </source>
</evidence>
<evidence type="ECO:0000313" key="7">
    <source>
        <dbReference type="EMBL" id="GAA4918757.1"/>
    </source>
</evidence>
<dbReference type="InterPro" id="IPR001647">
    <property type="entry name" value="HTH_TetR"/>
</dbReference>
<organism evidence="7 8">
    <name type="scientific">Nesterenkonia rhizosphaerae</name>
    <dbReference type="NCBI Taxonomy" id="1348272"/>
    <lineage>
        <taxon>Bacteria</taxon>
        <taxon>Bacillati</taxon>
        <taxon>Actinomycetota</taxon>
        <taxon>Actinomycetes</taxon>
        <taxon>Micrococcales</taxon>
        <taxon>Micrococcaceae</taxon>
        <taxon>Nesterenkonia</taxon>
    </lineage>
</organism>
<dbReference type="Gene3D" id="1.10.357.10">
    <property type="entry name" value="Tetracycline Repressor, domain 2"/>
    <property type="match status" value="1"/>
</dbReference>
<evidence type="ECO:0000313" key="8">
    <source>
        <dbReference type="Proteomes" id="UP001500368"/>
    </source>
</evidence>
<evidence type="ECO:0000256" key="1">
    <source>
        <dbReference type="ARBA" id="ARBA00023015"/>
    </source>
</evidence>
<proteinExistence type="predicted"/>
<dbReference type="Pfam" id="PF00440">
    <property type="entry name" value="TetR_N"/>
    <property type="match status" value="1"/>
</dbReference>
<dbReference type="RefSeq" id="WP_345477273.1">
    <property type="nucleotide sequence ID" value="NZ_BAABLW010000007.1"/>
</dbReference>
<evidence type="ECO:0000256" key="3">
    <source>
        <dbReference type="ARBA" id="ARBA00023163"/>
    </source>
</evidence>
<feature type="domain" description="HTH tetR-type" evidence="6">
    <location>
        <begin position="21"/>
        <end position="81"/>
    </location>
</feature>